<gene>
    <name evidence="1" type="ORF">HHL25_19160</name>
</gene>
<proteinExistence type="predicted"/>
<dbReference type="Proteomes" id="UP000541470">
    <property type="component" value="Unassembled WGS sequence"/>
</dbReference>
<name>A0A7Y0FX75_9HYPH</name>
<organism evidence="1 2">
    <name type="scientific">Rhizobium terricola</name>
    <dbReference type="NCBI Taxonomy" id="2728849"/>
    <lineage>
        <taxon>Bacteria</taxon>
        <taxon>Pseudomonadati</taxon>
        <taxon>Pseudomonadota</taxon>
        <taxon>Alphaproteobacteria</taxon>
        <taxon>Hyphomicrobiales</taxon>
        <taxon>Rhizobiaceae</taxon>
        <taxon>Rhizobium/Agrobacterium group</taxon>
        <taxon>Rhizobium</taxon>
    </lineage>
</organism>
<sequence length="78" mass="8984">MSLPRLKDYRAEKIDIECRRCDRYAVLDRKALVKKYGASCQFVDLKRALAIGCDRKGADYCEARFPCLLRIGVLIERG</sequence>
<dbReference type="RefSeq" id="WP_169594685.1">
    <property type="nucleotide sequence ID" value="NZ_JABBGK010000005.1"/>
</dbReference>
<protein>
    <submittedName>
        <fullName evidence="1">Uncharacterized protein</fullName>
    </submittedName>
</protein>
<evidence type="ECO:0000313" key="1">
    <source>
        <dbReference type="EMBL" id="NML76257.1"/>
    </source>
</evidence>
<reference evidence="1 2" key="1">
    <citation type="submission" date="2020-04" db="EMBL/GenBank/DDBJ databases">
        <title>Rhizobium sp. S-51 isolated from soil.</title>
        <authorList>
            <person name="Dahal R.H."/>
        </authorList>
    </citation>
    <scope>NUCLEOTIDE SEQUENCE [LARGE SCALE GENOMIC DNA]</scope>
    <source>
        <strain evidence="1 2">S-51</strain>
    </source>
</reference>
<evidence type="ECO:0000313" key="2">
    <source>
        <dbReference type="Proteomes" id="UP000541470"/>
    </source>
</evidence>
<accession>A0A7Y0FX75</accession>
<dbReference type="AlphaFoldDB" id="A0A7Y0FX75"/>
<dbReference type="EMBL" id="JABBGK010000005">
    <property type="protein sequence ID" value="NML76257.1"/>
    <property type="molecule type" value="Genomic_DNA"/>
</dbReference>
<keyword evidence="2" id="KW-1185">Reference proteome</keyword>
<comment type="caution">
    <text evidence="1">The sequence shown here is derived from an EMBL/GenBank/DDBJ whole genome shotgun (WGS) entry which is preliminary data.</text>
</comment>